<evidence type="ECO:0000313" key="2">
    <source>
        <dbReference type="Proteomes" id="UP001596958"/>
    </source>
</evidence>
<evidence type="ECO:0008006" key="3">
    <source>
        <dbReference type="Google" id="ProtNLM"/>
    </source>
</evidence>
<protein>
    <recommendedName>
        <fullName evidence="3">Lipoprotein</fullName>
    </recommendedName>
</protein>
<keyword evidence="2" id="KW-1185">Reference proteome</keyword>
<dbReference type="PROSITE" id="PS51257">
    <property type="entry name" value="PROKAR_LIPOPROTEIN"/>
    <property type="match status" value="1"/>
</dbReference>
<evidence type="ECO:0000313" key="1">
    <source>
        <dbReference type="EMBL" id="MFD0749815.1"/>
    </source>
</evidence>
<accession>A0ABW2YVC5</accession>
<comment type="caution">
    <text evidence="1">The sequence shown here is derived from an EMBL/GenBank/DDBJ whole genome shotgun (WGS) entry which is preliminary data.</text>
</comment>
<gene>
    <name evidence="1" type="ORF">ACFQZS_06655</name>
</gene>
<name>A0ABW2YVC5_9SPHI</name>
<dbReference type="Proteomes" id="UP001596958">
    <property type="component" value="Unassembled WGS sequence"/>
</dbReference>
<proteinExistence type="predicted"/>
<dbReference type="EMBL" id="JBHTHU010000005">
    <property type="protein sequence ID" value="MFD0749815.1"/>
    <property type="molecule type" value="Genomic_DNA"/>
</dbReference>
<sequence length="202" mass="23506">MKFCSYLIFVTVLIFIISCNAKDKKSGRYRSKGFATNAIATSAETPQGVALKFYKWYIKEMYPDSSIDKPQLLINADSIYRLDTTYQFARLRKTDFFSEDFFKIQTRNYQSCDLWLKNTRIKEIESYQSAPNNICDFFSNYSWVGGQGENVTDARIASHSIKDNKAIIKMEILIDGVSYSHPKVVEYKENGLWKIARIDLEW</sequence>
<dbReference type="RefSeq" id="WP_377098502.1">
    <property type="nucleotide sequence ID" value="NZ_JBHTHU010000005.1"/>
</dbReference>
<organism evidence="1 2">
    <name type="scientific">Mucilaginibacter calamicampi</name>
    <dbReference type="NCBI Taxonomy" id="1302352"/>
    <lineage>
        <taxon>Bacteria</taxon>
        <taxon>Pseudomonadati</taxon>
        <taxon>Bacteroidota</taxon>
        <taxon>Sphingobacteriia</taxon>
        <taxon>Sphingobacteriales</taxon>
        <taxon>Sphingobacteriaceae</taxon>
        <taxon>Mucilaginibacter</taxon>
    </lineage>
</organism>
<reference evidence="2" key="1">
    <citation type="journal article" date="2019" name="Int. J. Syst. Evol. Microbiol.">
        <title>The Global Catalogue of Microorganisms (GCM) 10K type strain sequencing project: providing services to taxonomists for standard genome sequencing and annotation.</title>
        <authorList>
            <consortium name="The Broad Institute Genomics Platform"/>
            <consortium name="The Broad Institute Genome Sequencing Center for Infectious Disease"/>
            <person name="Wu L."/>
            <person name="Ma J."/>
        </authorList>
    </citation>
    <scope>NUCLEOTIDE SEQUENCE [LARGE SCALE GENOMIC DNA]</scope>
    <source>
        <strain evidence="2">CCUG 63418</strain>
    </source>
</reference>